<name>A0AAN7B037_9PEZI</name>
<evidence type="ECO:0000313" key="7">
    <source>
        <dbReference type="EMBL" id="KAK4207786.1"/>
    </source>
</evidence>
<dbReference type="Pfam" id="PF01476">
    <property type="entry name" value="LysM"/>
    <property type="match status" value="2"/>
</dbReference>
<evidence type="ECO:0000313" key="8">
    <source>
        <dbReference type="Proteomes" id="UP001301769"/>
    </source>
</evidence>
<dbReference type="CDD" id="cd00118">
    <property type="entry name" value="LysM"/>
    <property type="match status" value="3"/>
</dbReference>
<reference evidence="7" key="2">
    <citation type="submission" date="2023-05" db="EMBL/GenBank/DDBJ databases">
        <authorList>
            <consortium name="Lawrence Berkeley National Laboratory"/>
            <person name="Steindorff A."/>
            <person name="Hensen N."/>
            <person name="Bonometti L."/>
            <person name="Westerberg I."/>
            <person name="Brannstrom I.O."/>
            <person name="Guillou S."/>
            <person name="Cros-Aarteil S."/>
            <person name="Calhoun S."/>
            <person name="Haridas S."/>
            <person name="Kuo A."/>
            <person name="Mondo S."/>
            <person name="Pangilinan J."/>
            <person name="Riley R."/>
            <person name="Labutti K."/>
            <person name="Andreopoulos B."/>
            <person name="Lipzen A."/>
            <person name="Chen C."/>
            <person name="Yanf M."/>
            <person name="Daum C."/>
            <person name="Ng V."/>
            <person name="Clum A."/>
            <person name="Ohm R."/>
            <person name="Martin F."/>
            <person name="Silar P."/>
            <person name="Natvig D."/>
            <person name="Lalanne C."/>
            <person name="Gautier V."/>
            <person name="Ament-Velasquez S.L."/>
            <person name="Kruys A."/>
            <person name="Hutchinson M.I."/>
            <person name="Powell A.J."/>
            <person name="Barry K."/>
            <person name="Miller A.N."/>
            <person name="Grigoriev I.V."/>
            <person name="Debuchy R."/>
            <person name="Gladieux P."/>
            <person name="Thoren M.H."/>
            <person name="Johannesson H."/>
        </authorList>
    </citation>
    <scope>NUCLEOTIDE SEQUENCE</scope>
    <source>
        <strain evidence="7">PSN293</strain>
    </source>
</reference>
<proteinExistence type="inferred from homology"/>
<dbReference type="InterPro" id="IPR052210">
    <property type="entry name" value="LysM1-like"/>
</dbReference>
<reference evidence="7" key="1">
    <citation type="journal article" date="2023" name="Mol. Phylogenet. Evol.">
        <title>Genome-scale phylogeny and comparative genomics of the fungal order Sordariales.</title>
        <authorList>
            <person name="Hensen N."/>
            <person name="Bonometti L."/>
            <person name="Westerberg I."/>
            <person name="Brannstrom I.O."/>
            <person name="Guillou S."/>
            <person name="Cros-Aarteil S."/>
            <person name="Calhoun S."/>
            <person name="Haridas S."/>
            <person name="Kuo A."/>
            <person name="Mondo S."/>
            <person name="Pangilinan J."/>
            <person name="Riley R."/>
            <person name="LaButti K."/>
            <person name="Andreopoulos B."/>
            <person name="Lipzen A."/>
            <person name="Chen C."/>
            <person name="Yan M."/>
            <person name="Daum C."/>
            <person name="Ng V."/>
            <person name="Clum A."/>
            <person name="Steindorff A."/>
            <person name="Ohm R.A."/>
            <person name="Martin F."/>
            <person name="Silar P."/>
            <person name="Natvig D.O."/>
            <person name="Lalanne C."/>
            <person name="Gautier V."/>
            <person name="Ament-Velasquez S.L."/>
            <person name="Kruys A."/>
            <person name="Hutchinson M.I."/>
            <person name="Powell A.J."/>
            <person name="Barry K."/>
            <person name="Miller A.N."/>
            <person name="Grigoriev I.V."/>
            <person name="Debuchy R."/>
            <person name="Gladieux P."/>
            <person name="Hiltunen Thoren M."/>
            <person name="Johannesson H."/>
        </authorList>
    </citation>
    <scope>NUCLEOTIDE SEQUENCE</scope>
    <source>
        <strain evidence="7">PSN293</strain>
    </source>
</reference>
<dbReference type="Proteomes" id="UP001301769">
    <property type="component" value="Unassembled WGS sequence"/>
</dbReference>
<evidence type="ECO:0000256" key="5">
    <source>
        <dbReference type="SAM" id="SignalP"/>
    </source>
</evidence>
<evidence type="ECO:0000256" key="1">
    <source>
        <dbReference type="ARBA" id="ARBA00022669"/>
    </source>
</evidence>
<evidence type="ECO:0000256" key="4">
    <source>
        <dbReference type="SAM" id="MobiDB-lite"/>
    </source>
</evidence>
<dbReference type="InterPro" id="IPR036779">
    <property type="entry name" value="LysM_dom_sf"/>
</dbReference>
<keyword evidence="1" id="KW-0147">Chitin-binding</keyword>
<dbReference type="SMART" id="SM00257">
    <property type="entry name" value="LysM"/>
    <property type="match status" value="3"/>
</dbReference>
<accession>A0AAN7B037</accession>
<gene>
    <name evidence="7" type="ORF">QBC37DRAFT_454461</name>
</gene>
<comment type="similarity">
    <text evidence="3">Belongs to the secreted LysM effector family.</text>
</comment>
<evidence type="ECO:0000256" key="2">
    <source>
        <dbReference type="ARBA" id="ARBA00023026"/>
    </source>
</evidence>
<dbReference type="GO" id="GO:0008061">
    <property type="term" value="F:chitin binding"/>
    <property type="evidence" value="ECO:0007669"/>
    <property type="project" value="UniProtKB-KW"/>
</dbReference>
<keyword evidence="8" id="KW-1185">Reference proteome</keyword>
<dbReference type="AlphaFoldDB" id="A0AAN7B037"/>
<dbReference type="PANTHER" id="PTHR34997:SF1">
    <property type="entry name" value="PEPTIDOGLYCAN-BINDING LYSIN DOMAIN"/>
    <property type="match status" value="1"/>
</dbReference>
<feature type="compositionally biased region" description="Low complexity" evidence="4">
    <location>
        <begin position="552"/>
        <end position="576"/>
    </location>
</feature>
<feature type="domain" description="LysM" evidence="6">
    <location>
        <begin position="594"/>
        <end position="640"/>
    </location>
</feature>
<dbReference type="SUPFAM" id="SSF54106">
    <property type="entry name" value="LysM domain"/>
    <property type="match status" value="2"/>
</dbReference>
<sequence>MISHQSLLAFLSWTIFTLFAGASDQQFTDGTMDYSIFESLSPLCQDAVNTTISCHSLLSDLASPSPTILFLNSEELAAVCATGCRSSLTSLRSRILLDCSEPTDVMVDGTMAYPATYFVDRFLHAHDSSCFKDQTTNEYCDLILGDANNTSLDCSSCRLGLFASQLSSPFEYADALADEFTSLTASCGASGYSFTSPVPYGSTITITRTIQLPEGAETASVATSSTPPNPTPACNRPYTVQPGDTCISISQENQVSTYGLIHSNNIDIYCSVLPEQLCLAEACDTYLWEGFESCSKVVEEHEIDMIDWLTWNPNFDSYCTNAGPQFTNWTMCVSPPGGALSPPPVPSGAPVPTNAHPSSETNCAQWYEVKTNDTCFTILPLGSSITFAQFRAINSDIDADCTNLWLGYSYCVRAVEVVSIPATFTYTRPPVTSMATAPPVTAPVTRPPMTTTLPHAPSAATSCTAWVNYDDSGLSSEEDVVNRCWYVAADNNIRLGQLLEWNPPLDTQTEGGNCTLSQGYSYCVGAEEEEAEEWMPNGDANSTSSAVTDTISNTSSVSHSTTTSTTTTTAISTTTTGVEPPAPTQPGMIDGCTAYHEVVSGDGCWAISNQYGIDLSDFYLWNPGIGSECENLWLGYAVCIGI</sequence>
<dbReference type="PANTHER" id="PTHR34997">
    <property type="entry name" value="AM15"/>
    <property type="match status" value="1"/>
</dbReference>
<feature type="domain" description="LysM" evidence="6">
    <location>
        <begin position="365"/>
        <end position="412"/>
    </location>
</feature>
<evidence type="ECO:0000256" key="3">
    <source>
        <dbReference type="ARBA" id="ARBA00044955"/>
    </source>
</evidence>
<dbReference type="Gene3D" id="3.10.350.10">
    <property type="entry name" value="LysM domain"/>
    <property type="match status" value="4"/>
</dbReference>
<dbReference type="EMBL" id="MU858273">
    <property type="protein sequence ID" value="KAK4207786.1"/>
    <property type="molecule type" value="Genomic_DNA"/>
</dbReference>
<comment type="caution">
    <text evidence="7">The sequence shown here is derived from an EMBL/GenBank/DDBJ whole genome shotgun (WGS) entry which is preliminary data.</text>
</comment>
<dbReference type="InterPro" id="IPR018392">
    <property type="entry name" value="LysM"/>
</dbReference>
<keyword evidence="5" id="KW-0732">Signal</keyword>
<organism evidence="7 8">
    <name type="scientific">Rhypophila decipiens</name>
    <dbReference type="NCBI Taxonomy" id="261697"/>
    <lineage>
        <taxon>Eukaryota</taxon>
        <taxon>Fungi</taxon>
        <taxon>Dikarya</taxon>
        <taxon>Ascomycota</taxon>
        <taxon>Pezizomycotina</taxon>
        <taxon>Sordariomycetes</taxon>
        <taxon>Sordariomycetidae</taxon>
        <taxon>Sordariales</taxon>
        <taxon>Naviculisporaceae</taxon>
        <taxon>Rhypophila</taxon>
    </lineage>
</organism>
<feature type="chain" id="PRO_5043014741" description="LysM domain-containing protein" evidence="5">
    <location>
        <begin position="23"/>
        <end position="642"/>
    </location>
</feature>
<feature type="region of interest" description="Disordered" evidence="4">
    <location>
        <begin position="552"/>
        <end position="585"/>
    </location>
</feature>
<dbReference type="PROSITE" id="PS51782">
    <property type="entry name" value="LYSM"/>
    <property type="match status" value="2"/>
</dbReference>
<protein>
    <recommendedName>
        <fullName evidence="6">LysM domain-containing protein</fullName>
    </recommendedName>
</protein>
<feature type="signal peptide" evidence="5">
    <location>
        <begin position="1"/>
        <end position="22"/>
    </location>
</feature>
<evidence type="ECO:0000259" key="6">
    <source>
        <dbReference type="PROSITE" id="PS51782"/>
    </source>
</evidence>
<keyword evidence="2" id="KW-0843">Virulence</keyword>